<dbReference type="Gene3D" id="3.40.50.2000">
    <property type="entry name" value="Glycogen Phosphorylase B"/>
    <property type="match status" value="2"/>
</dbReference>
<name>A0A0R0K6W9_SOYBN</name>
<dbReference type="PANTHER" id="PTHR11926">
    <property type="entry name" value="GLUCOSYL/GLUCURONOSYL TRANSFERASES"/>
    <property type="match status" value="1"/>
</dbReference>
<dbReference type="Proteomes" id="UP000008827">
    <property type="component" value="Chromosome 4"/>
</dbReference>
<dbReference type="PANTHER" id="PTHR11926:SF1392">
    <property type="entry name" value="GLYCOSYLTRANSFERASE"/>
    <property type="match status" value="1"/>
</dbReference>
<reference evidence="6" key="2">
    <citation type="submission" date="2018-02" db="UniProtKB">
        <authorList>
            <consortium name="EnsemblPlants"/>
        </authorList>
    </citation>
    <scope>IDENTIFICATION</scope>
    <source>
        <strain evidence="6">Williams 82</strain>
    </source>
</reference>
<dbReference type="Pfam" id="PF00201">
    <property type="entry name" value="UDPGT"/>
    <property type="match status" value="1"/>
</dbReference>
<protein>
    <recommendedName>
        <fullName evidence="4">Glycosyltransferase</fullName>
        <ecNumber evidence="4">2.4.1.-</ecNumber>
    </recommendedName>
</protein>
<evidence type="ECO:0000256" key="1">
    <source>
        <dbReference type="ARBA" id="ARBA00009995"/>
    </source>
</evidence>
<keyword evidence="7" id="KW-1185">Reference proteome</keyword>
<evidence type="ECO:0000313" key="5">
    <source>
        <dbReference type="EMBL" id="KRH62445.1"/>
    </source>
</evidence>
<keyword evidence="3" id="KW-0328">Glycosyltransferase</keyword>
<dbReference type="FunFam" id="3.40.50.2000:FF:000040">
    <property type="entry name" value="UDP-glycosyltransferase 76C1"/>
    <property type="match status" value="1"/>
</dbReference>
<evidence type="ECO:0000256" key="3">
    <source>
        <dbReference type="RuleBase" id="RU003718"/>
    </source>
</evidence>
<dbReference type="EMBL" id="CM000837">
    <property type="protein sequence ID" value="KRH62445.1"/>
    <property type="molecule type" value="Genomic_DNA"/>
</dbReference>
<gene>
    <name evidence="6" type="primary">LOC100817140</name>
    <name evidence="5" type="ORF">GLYMA_04G109400</name>
</gene>
<accession>A0A0R0K6W9</accession>
<dbReference type="EC" id="2.4.1.-" evidence="4"/>
<dbReference type="AlphaFoldDB" id="A0A0R0K6W9"/>
<dbReference type="EnsemblPlants" id="KRH62445">
    <property type="protein sequence ID" value="KRH62445"/>
    <property type="gene ID" value="GLYMA_04G109400"/>
</dbReference>
<reference evidence="5" key="3">
    <citation type="submission" date="2018-07" db="EMBL/GenBank/DDBJ databases">
        <title>WGS assembly of Glycine max.</title>
        <authorList>
            <person name="Schmutz J."/>
            <person name="Cannon S."/>
            <person name="Schlueter J."/>
            <person name="Ma J."/>
            <person name="Mitros T."/>
            <person name="Nelson W."/>
            <person name="Hyten D."/>
            <person name="Song Q."/>
            <person name="Thelen J."/>
            <person name="Cheng J."/>
            <person name="Xu D."/>
            <person name="Hellsten U."/>
            <person name="May G."/>
            <person name="Yu Y."/>
            <person name="Sakurai T."/>
            <person name="Umezawa T."/>
            <person name="Bhattacharyya M."/>
            <person name="Sandhu D."/>
            <person name="Valliyodan B."/>
            <person name="Lindquist E."/>
            <person name="Peto M."/>
            <person name="Grant D."/>
            <person name="Shu S."/>
            <person name="Goodstein D."/>
            <person name="Barry K."/>
            <person name="Futrell-Griggs M."/>
            <person name="Abernathy B."/>
            <person name="Du J."/>
            <person name="Tian Z."/>
            <person name="Zhu L."/>
            <person name="Gill N."/>
            <person name="Joshi T."/>
            <person name="Libault M."/>
            <person name="Sethuraman A."/>
            <person name="Zhang X."/>
            <person name="Shinozaki K."/>
            <person name="Nguyen H."/>
            <person name="Wing R."/>
            <person name="Cregan P."/>
            <person name="Specht J."/>
            <person name="Grimwood J."/>
            <person name="Rokhsar D."/>
            <person name="Stacey G."/>
            <person name="Shoemaker R."/>
            <person name="Jackson S."/>
        </authorList>
    </citation>
    <scope>NUCLEOTIDE SEQUENCE</scope>
    <source>
        <tissue evidence="5">Callus</tissue>
    </source>
</reference>
<dbReference type="GO" id="GO:0035251">
    <property type="term" value="F:UDP-glucosyltransferase activity"/>
    <property type="evidence" value="ECO:0000318"/>
    <property type="project" value="GO_Central"/>
</dbReference>
<dbReference type="InterPro" id="IPR002213">
    <property type="entry name" value="UDP_glucos_trans"/>
</dbReference>
<evidence type="ECO:0000313" key="6">
    <source>
        <dbReference type="EnsemblPlants" id="KRH62445"/>
    </source>
</evidence>
<dbReference type="InterPro" id="IPR035595">
    <property type="entry name" value="UDP_glycos_trans_CS"/>
</dbReference>
<dbReference type="Gramene" id="KRH62445">
    <property type="protein sequence ID" value="KRH62445"/>
    <property type="gene ID" value="GLYMA_04G109400"/>
</dbReference>
<keyword evidence="2 3" id="KW-0808">Transferase</keyword>
<evidence type="ECO:0000256" key="2">
    <source>
        <dbReference type="ARBA" id="ARBA00022679"/>
    </source>
</evidence>
<reference evidence="5 6" key="1">
    <citation type="journal article" date="2010" name="Nature">
        <title>Genome sequence of the palaeopolyploid soybean.</title>
        <authorList>
            <person name="Schmutz J."/>
            <person name="Cannon S.B."/>
            <person name="Schlueter J."/>
            <person name="Ma J."/>
            <person name="Mitros T."/>
            <person name="Nelson W."/>
            <person name="Hyten D.L."/>
            <person name="Song Q."/>
            <person name="Thelen J.J."/>
            <person name="Cheng J."/>
            <person name="Xu D."/>
            <person name="Hellsten U."/>
            <person name="May G.D."/>
            <person name="Yu Y."/>
            <person name="Sakurai T."/>
            <person name="Umezawa T."/>
            <person name="Bhattacharyya M.K."/>
            <person name="Sandhu D."/>
            <person name="Valliyodan B."/>
            <person name="Lindquist E."/>
            <person name="Peto M."/>
            <person name="Grant D."/>
            <person name="Shu S."/>
            <person name="Goodstein D."/>
            <person name="Barry K."/>
            <person name="Futrell-Griggs M."/>
            <person name="Abernathy B."/>
            <person name="Du J."/>
            <person name="Tian Z."/>
            <person name="Zhu L."/>
            <person name="Gill N."/>
            <person name="Joshi T."/>
            <person name="Libault M."/>
            <person name="Sethuraman A."/>
            <person name="Zhang X.-C."/>
            <person name="Shinozaki K."/>
            <person name="Nguyen H.T."/>
            <person name="Wing R.A."/>
            <person name="Cregan P."/>
            <person name="Specht J."/>
            <person name="Grimwood J."/>
            <person name="Rokhsar D."/>
            <person name="Stacey G."/>
            <person name="Shoemaker R.C."/>
            <person name="Jackson S.A."/>
        </authorList>
    </citation>
    <scope>NUCLEOTIDE SEQUENCE</scope>
    <source>
        <strain evidence="6">cv. Williams 82</strain>
        <tissue evidence="5">Callus</tissue>
    </source>
</reference>
<dbReference type="SUPFAM" id="SSF53756">
    <property type="entry name" value="UDP-Glycosyltransferase/glycogen phosphorylase"/>
    <property type="match status" value="1"/>
</dbReference>
<comment type="similarity">
    <text evidence="1 3">Belongs to the UDP-glycosyltransferase family.</text>
</comment>
<evidence type="ECO:0000313" key="7">
    <source>
        <dbReference type="Proteomes" id="UP000008827"/>
    </source>
</evidence>
<proteinExistence type="inferred from homology"/>
<dbReference type="SMR" id="A0A0R0K6W9"/>
<dbReference type="ExpressionAtlas" id="A0A0R0K6W9">
    <property type="expression patterns" value="baseline and differential"/>
</dbReference>
<organism evidence="5">
    <name type="scientific">Glycine max</name>
    <name type="common">Soybean</name>
    <name type="synonym">Glycine hispida</name>
    <dbReference type="NCBI Taxonomy" id="3847"/>
    <lineage>
        <taxon>Eukaryota</taxon>
        <taxon>Viridiplantae</taxon>
        <taxon>Streptophyta</taxon>
        <taxon>Embryophyta</taxon>
        <taxon>Tracheophyta</taxon>
        <taxon>Spermatophyta</taxon>
        <taxon>Magnoliopsida</taxon>
        <taxon>eudicotyledons</taxon>
        <taxon>Gunneridae</taxon>
        <taxon>Pentapetalae</taxon>
        <taxon>rosids</taxon>
        <taxon>fabids</taxon>
        <taxon>Fabales</taxon>
        <taxon>Fabaceae</taxon>
        <taxon>Papilionoideae</taxon>
        <taxon>50 kb inversion clade</taxon>
        <taxon>NPAAA clade</taxon>
        <taxon>indigoferoid/millettioid clade</taxon>
        <taxon>Phaseoleae</taxon>
        <taxon>Glycine</taxon>
        <taxon>Glycine subgen. Soja</taxon>
    </lineage>
</organism>
<dbReference type="CDD" id="cd03784">
    <property type="entry name" value="GT1_Gtf-like"/>
    <property type="match status" value="1"/>
</dbReference>
<sequence>MEHSDTPHILAIPFPAEGHIKPMFNLAKLLSHRSHRITFVNTHHNHNRLLQFTDLPSFHTQFPDFHFASITDGIPSDNPRKGALINYLPMLITPSARSLVAKEFRELFSRLLEKNGDQWQQPSCIIVDGLMSTIVMGVALEFRIPVIAFRTYSATCTWVTIFMSKLAKEGAQQLRSNQDAENLKSASANIPGLENLLRNCDLPPDSGTRDFIFEETLAMTQASAIILNTFEQLEPSIITKLATIFPKVYSIGPLHTLCKTMITTNSTSSPHKDGRLRKEDRSCITWLDHQKAKSVLYVSFGTVVNLSYEQLMEFWHGLVNSLKPFLWVIQKELIIQKNVPIELEIGTKERGFLVNWAPQEEVLANPAVGGFLTHCGWNSTLESIAEGVPMLCWPSITDQTVNSRCVSEQWKIGLNMNGSCDRFVVENMVRDIMENEDLMRSANDVAKKALHGIKENGSSYHNLENLIKDISLMKLELLLLRVNDAYC</sequence>
<evidence type="ECO:0000256" key="4">
    <source>
        <dbReference type="RuleBase" id="RU362057"/>
    </source>
</evidence>
<dbReference type="PROSITE" id="PS00375">
    <property type="entry name" value="UDPGT"/>
    <property type="match status" value="1"/>
</dbReference>